<dbReference type="Proteomes" id="UP000540412">
    <property type="component" value="Unassembled WGS sequence"/>
</dbReference>
<evidence type="ECO:0008006" key="3">
    <source>
        <dbReference type="Google" id="ProtNLM"/>
    </source>
</evidence>
<organism evidence="1 2">
    <name type="scientific">Nocardia transvalensis</name>
    <dbReference type="NCBI Taxonomy" id="37333"/>
    <lineage>
        <taxon>Bacteria</taxon>
        <taxon>Bacillati</taxon>
        <taxon>Actinomycetota</taxon>
        <taxon>Actinomycetes</taxon>
        <taxon>Mycobacteriales</taxon>
        <taxon>Nocardiaceae</taxon>
        <taxon>Nocardia</taxon>
    </lineage>
</organism>
<dbReference type="EMBL" id="JACHIT010000001">
    <property type="protein sequence ID" value="MBB5911363.1"/>
    <property type="molecule type" value="Genomic_DNA"/>
</dbReference>
<evidence type="ECO:0000313" key="1">
    <source>
        <dbReference type="EMBL" id="MBB5911363.1"/>
    </source>
</evidence>
<accession>A0A7W9P8X9</accession>
<proteinExistence type="predicted"/>
<name>A0A7W9P8X9_9NOCA</name>
<protein>
    <recommendedName>
        <fullName evidence="3">IrrE N-terminal-like domain-containing protein</fullName>
    </recommendedName>
</protein>
<evidence type="ECO:0000313" key="2">
    <source>
        <dbReference type="Proteomes" id="UP000540412"/>
    </source>
</evidence>
<reference evidence="1 2" key="1">
    <citation type="submission" date="2020-08" db="EMBL/GenBank/DDBJ databases">
        <title>Sequencing the genomes of 1000 actinobacteria strains.</title>
        <authorList>
            <person name="Klenk H.-P."/>
        </authorList>
    </citation>
    <scope>NUCLEOTIDE SEQUENCE [LARGE SCALE GENOMIC DNA]</scope>
    <source>
        <strain evidence="1 2">DSM 43582</strain>
    </source>
</reference>
<sequence>MGTSAGQIRKVLTDLPIPQPWDRRRFVDAVAALRGRPITLIAAPLTGVLDSPCGLWLVREHDDVIIHEGATSEYHRDQIVCHELGHMVLGHDRSGPDASEADPMLRHALPDLDPATVRTVLGRSGYGNRLEREAELFATMVMTAAAPRPPQNLRNVLFRQQ</sequence>
<dbReference type="AlphaFoldDB" id="A0A7W9P8X9"/>
<dbReference type="RefSeq" id="WP_040749387.1">
    <property type="nucleotide sequence ID" value="NZ_JACHIT010000001.1"/>
</dbReference>
<comment type="caution">
    <text evidence="1">The sequence shown here is derived from an EMBL/GenBank/DDBJ whole genome shotgun (WGS) entry which is preliminary data.</text>
</comment>
<keyword evidence="2" id="KW-1185">Reference proteome</keyword>
<gene>
    <name evidence="1" type="ORF">BJY24_000230</name>
</gene>